<evidence type="ECO:0000313" key="1">
    <source>
        <dbReference type="EMBL" id="KFE70517.1"/>
    </source>
</evidence>
<proteinExistence type="predicted"/>
<dbReference type="PATRIC" id="fig|394096.3.peg.2039"/>
<dbReference type="STRING" id="394096.DB31_5559"/>
<dbReference type="AlphaFoldDB" id="A0A085WS54"/>
<dbReference type="RefSeq" id="WP_052419837.1">
    <property type="nucleotide sequence ID" value="NZ_JMCB01000003.1"/>
</dbReference>
<comment type="caution">
    <text evidence="1">The sequence shown here is derived from an EMBL/GenBank/DDBJ whole genome shotgun (WGS) entry which is preliminary data.</text>
</comment>
<dbReference type="EMBL" id="JMCB01000003">
    <property type="protein sequence ID" value="KFE70517.1"/>
    <property type="molecule type" value="Genomic_DNA"/>
</dbReference>
<dbReference type="Proteomes" id="UP000028725">
    <property type="component" value="Unassembled WGS sequence"/>
</dbReference>
<evidence type="ECO:0000313" key="2">
    <source>
        <dbReference type="Proteomes" id="UP000028725"/>
    </source>
</evidence>
<gene>
    <name evidence="1" type="ORF">DB31_5559</name>
</gene>
<dbReference type="Pfam" id="PF09536">
    <property type="entry name" value="DUF2378"/>
    <property type="match status" value="1"/>
</dbReference>
<reference evidence="1 2" key="1">
    <citation type="submission" date="2014-04" db="EMBL/GenBank/DDBJ databases">
        <title>Genome assembly of Hyalangium minutum DSM 14724.</title>
        <authorList>
            <person name="Sharma G."/>
            <person name="Subramanian S."/>
        </authorList>
    </citation>
    <scope>NUCLEOTIDE SEQUENCE [LARGE SCALE GENOMIC DNA]</scope>
    <source>
        <strain evidence="1 2">DSM 14724</strain>
    </source>
</reference>
<keyword evidence="2" id="KW-1185">Reference proteome</keyword>
<dbReference type="OrthoDB" id="5511084at2"/>
<dbReference type="InterPro" id="IPR011751">
    <property type="entry name" value="Mxa_paralog_2265"/>
</dbReference>
<evidence type="ECO:0008006" key="3">
    <source>
        <dbReference type="Google" id="ProtNLM"/>
    </source>
</evidence>
<sequence length="180" mass="20535">MPEKLIFDHTMESLLRTLERPIPPEQIKGLDALGIDLSKPLQPAYPLEVFSSLIGFIGRQRFPRLSEQEADFEVGRAFIEAYTTQTVMGKALKGLLRVIGPHRAIERMSRTFRSANNYTETRLEKLGPTSYELWFNFALRPSYFRGMVHGTLGLCGLKQIEVKVLEAPHPEARVHVSWQP</sequence>
<organism evidence="1 2">
    <name type="scientific">Hyalangium minutum</name>
    <dbReference type="NCBI Taxonomy" id="394096"/>
    <lineage>
        <taxon>Bacteria</taxon>
        <taxon>Pseudomonadati</taxon>
        <taxon>Myxococcota</taxon>
        <taxon>Myxococcia</taxon>
        <taxon>Myxococcales</taxon>
        <taxon>Cystobacterineae</taxon>
        <taxon>Archangiaceae</taxon>
        <taxon>Hyalangium</taxon>
    </lineage>
</organism>
<dbReference type="NCBIfam" id="TIGR02265">
    <property type="entry name" value="Mxa_TIGR02265"/>
    <property type="match status" value="1"/>
</dbReference>
<accession>A0A085WS54</accession>
<protein>
    <recommendedName>
        <fullName evidence="3">DUF2378 family protein</fullName>
    </recommendedName>
</protein>
<name>A0A085WS54_9BACT</name>